<reference evidence="3 4" key="1">
    <citation type="submission" date="2024-10" db="EMBL/GenBank/DDBJ databases">
        <authorList>
            <person name="Kim D."/>
        </authorList>
    </citation>
    <scope>NUCLEOTIDE SEQUENCE [LARGE SCALE GENOMIC DNA]</scope>
    <source>
        <strain evidence="3">BH-2024</strain>
    </source>
</reference>
<sequence length="205" mass="21287">MFSFFIVFFCLLSAPRVISIDPAGVPLPSTSAEVAADVDALMGELVEAAAAENAEPSQSEALNVDDEVISGLRASQAPGGPCSTPARDDGTIWPPLDSAVLLSPVAAPPSQQVASDSASSSASVVFVAEAPPRVHLSVAVALNSTWKLVSPDSSTIPLTAMQLPSTSAPPPVRSAVARRQVYDVEAGFARYEDASFNLDICRYLS</sequence>
<dbReference type="Proteomes" id="UP001620626">
    <property type="component" value="Unassembled WGS sequence"/>
</dbReference>
<dbReference type="AlphaFoldDB" id="A0ABD2JQH1"/>
<keyword evidence="1" id="KW-0732">Signal</keyword>
<evidence type="ECO:0008006" key="5">
    <source>
        <dbReference type="Google" id="ProtNLM"/>
    </source>
</evidence>
<keyword evidence="4" id="KW-1185">Reference proteome</keyword>
<dbReference type="EMBL" id="JBICBT010000919">
    <property type="protein sequence ID" value="KAL3092861.1"/>
    <property type="molecule type" value="Genomic_DNA"/>
</dbReference>
<accession>A0ABD2JQH1</accession>
<evidence type="ECO:0000313" key="2">
    <source>
        <dbReference type="EMBL" id="KAL3092861.1"/>
    </source>
</evidence>
<proteinExistence type="predicted"/>
<protein>
    <recommendedName>
        <fullName evidence="5">Secreted protein</fullName>
    </recommendedName>
</protein>
<evidence type="ECO:0000313" key="3">
    <source>
        <dbReference type="EMBL" id="KAL3092864.1"/>
    </source>
</evidence>
<evidence type="ECO:0000256" key="1">
    <source>
        <dbReference type="SAM" id="SignalP"/>
    </source>
</evidence>
<evidence type="ECO:0000313" key="4">
    <source>
        <dbReference type="Proteomes" id="UP001620626"/>
    </source>
</evidence>
<organism evidence="3 4">
    <name type="scientific">Heterodera trifolii</name>
    <dbReference type="NCBI Taxonomy" id="157864"/>
    <lineage>
        <taxon>Eukaryota</taxon>
        <taxon>Metazoa</taxon>
        <taxon>Ecdysozoa</taxon>
        <taxon>Nematoda</taxon>
        <taxon>Chromadorea</taxon>
        <taxon>Rhabditida</taxon>
        <taxon>Tylenchina</taxon>
        <taxon>Tylenchomorpha</taxon>
        <taxon>Tylenchoidea</taxon>
        <taxon>Heteroderidae</taxon>
        <taxon>Heteroderinae</taxon>
        <taxon>Heterodera</taxon>
    </lineage>
</organism>
<dbReference type="EMBL" id="JBICBT010000919">
    <property type="protein sequence ID" value="KAL3092864.1"/>
    <property type="molecule type" value="Genomic_DNA"/>
</dbReference>
<feature type="chain" id="PRO_5044724170" description="Secreted protein" evidence="1">
    <location>
        <begin position="20"/>
        <end position="205"/>
    </location>
</feature>
<comment type="caution">
    <text evidence="3">The sequence shown here is derived from an EMBL/GenBank/DDBJ whole genome shotgun (WGS) entry which is preliminary data.</text>
</comment>
<name>A0ABD2JQH1_9BILA</name>
<gene>
    <name evidence="2" type="ORF">niasHT_030050</name>
    <name evidence="3" type="ORF">niasHT_030053</name>
</gene>
<feature type="signal peptide" evidence="1">
    <location>
        <begin position="1"/>
        <end position="19"/>
    </location>
</feature>